<dbReference type="CDD" id="cd00586">
    <property type="entry name" value="4HBT"/>
    <property type="match status" value="1"/>
</dbReference>
<dbReference type="PIRSF" id="PIRSF003230">
    <property type="entry name" value="YbgC"/>
    <property type="match status" value="1"/>
</dbReference>
<protein>
    <submittedName>
        <fullName evidence="3">Acyl-CoA thioester hydrolase</fullName>
    </submittedName>
</protein>
<evidence type="ECO:0000313" key="3">
    <source>
        <dbReference type="EMBL" id="SKA98041.1"/>
    </source>
</evidence>
<comment type="similarity">
    <text evidence="1">Belongs to the 4-hydroxybenzoyl-CoA thioesterase family.</text>
</comment>
<dbReference type="Gene3D" id="3.10.129.10">
    <property type="entry name" value="Hotdog Thioesterase"/>
    <property type="match status" value="1"/>
</dbReference>
<dbReference type="EMBL" id="FUYJ01000003">
    <property type="protein sequence ID" value="SKA98041.1"/>
    <property type="molecule type" value="Genomic_DNA"/>
</dbReference>
<dbReference type="Proteomes" id="UP000190042">
    <property type="component" value="Unassembled WGS sequence"/>
</dbReference>
<dbReference type="InterPro" id="IPR006684">
    <property type="entry name" value="YbgC/YbaW"/>
</dbReference>
<reference evidence="4" key="1">
    <citation type="submission" date="2017-02" db="EMBL/GenBank/DDBJ databases">
        <authorList>
            <person name="Varghese N."/>
            <person name="Submissions S."/>
        </authorList>
    </citation>
    <scope>NUCLEOTIDE SEQUENCE [LARGE SCALE GENOMIC DNA]</scope>
    <source>
        <strain evidence="4">DSM 23966</strain>
    </source>
</reference>
<dbReference type="Pfam" id="PF13279">
    <property type="entry name" value="4HBT_2"/>
    <property type="match status" value="1"/>
</dbReference>
<dbReference type="InterPro" id="IPR050563">
    <property type="entry name" value="4-hydroxybenzoyl-CoA_TE"/>
</dbReference>
<evidence type="ECO:0000256" key="2">
    <source>
        <dbReference type="ARBA" id="ARBA00022801"/>
    </source>
</evidence>
<dbReference type="SUPFAM" id="SSF54637">
    <property type="entry name" value="Thioesterase/thiol ester dehydrase-isomerase"/>
    <property type="match status" value="1"/>
</dbReference>
<proteinExistence type="inferred from homology"/>
<organism evidence="3 4">
    <name type="scientific">Sporosarcina newyorkensis</name>
    <dbReference type="NCBI Taxonomy" id="759851"/>
    <lineage>
        <taxon>Bacteria</taxon>
        <taxon>Bacillati</taxon>
        <taxon>Bacillota</taxon>
        <taxon>Bacilli</taxon>
        <taxon>Bacillales</taxon>
        <taxon>Caryophanaceae</taxon>
        <taxon>Sporosarcina</taxon>
    </lineage>
</organism>
<dbReference type="RefSeq" id="WP_078817511.1">
    <property type="nucleotide sequence ID" value="NZ_FUYJ01000003.1"/>
</dbReference>
<dbReference type="AlphaFoldDB" id="A0A1T4Y9S2"/>
<dbReference type="InterPro" id="IPR029069">
    <property type="entry name" value="HotDog_dom_sf"/>
</dbReference>
<keyword evidence="4" id="KW-1185">Reference proteome</keyword>
<dbReference type="GO" id="GO:0047617">
    <property type="term" value="F:fatty acyl-CoA hydrolase activity"/>
    <property type="evidence" value="ECO:0007669"/>
    <property type="project" value="TreeGrafter"/>
</dbReference>
<evidence type="ECO:0000313" key="4">
    <source>
        <dbReference type="Proteomes" id="UP000190042"/>
    </source>
</evidence>
<evidence type="ECO:0000256" key="1">
    <source>
        <dbReference type="ARBA" id="ARBA00005953"/>
    </source>
</evidence>
<sequence length="135" mass="15587">MSGVTYELSVQWGDTDAAGIVYYPNYYKWMDQATHNFFKSIEFATSRLMKEEQIGLPLLETRCNFFQPLVFEDPFIISTTVIEIRDKVFQLSHRFYKESELVAEGSEVRAWTSFEGNKPKAVSIPGVVREKMVIA</sequence>
<name>A0A1T4Y9S2_9BACL</name>
<accession>A0A1T4Y9S2</accession>
<dbReference type="PANTHER" id="PTHR31793:SF27">
    <property type="entry name" value="NOVEL THIOESTERASE SUPERFAMILY DOMAIN AND SAPOSIN A-TYPE DOMAIN CONTAINING PROTEIN (0610012H03RIK)"/>
    <property type="match status" value="1"/>
</dbReference>
<gene>
    <name evidence="3" type="ORF">SAMN04244570_1990</name>
</gene>
<keyword evidence="2 3" id="KW-0378">Hydrolase</keyword>
<dbReference type="PANTHER" id="PTHR31793">
    <property type="entry name" value="4-HYDROXYBENZOYL-COA THIOESTERASE FAMILY MEMBER"/>
    <property type="match status" value="1"/>
</dbReference>